<name>A0A4R6RP67_9BURK</name>
<dbReference type="AlphaFoldDB" id="A0A4R6RP67"/>
<accession>A0A4R6RP67</accession>
<proteinExistence type="predicted"/>
<evidence type="ECO:0000313" key="2">
    <source>
        <dbReference type="Proteomes" id="UP000294593"/>
    </source>
</evidence>
<dbReference type="Proteomes" id="UP000294593">
    <property type="component" value="Unassembled WGS sequence"/>
</dbReference>
<dbReference type="RefSeq" id="WP_133606233.1">
    <property type="nucleotide sequence ID" value="NZ_SNXW01000001.1"/>
</dbReference>
<reference evidence="1 2" key="1">
    <citation type="submission" date="2019-03" db="EMBL/GenBank/DDBJ databases">
        <title>Genomic Encyclopedia of Type Strains, Phase IV (KMG-IV): sequencing the most valuable type-strain genomes for metagenomic binning, comparative biology and taxonomic classification.</title>
        <authorList>
            <person name="Goeker M."/>
        </authorList>
    </citation>
    <scope>NUCLEOTIDE SEQUENCE [LARGE SCALE GENOMIC DNA]</scope>
    <source>
        <strain evidence="1 2">DSM 11901</strain>
    </source>
</reference>
<dbReference type="EMBL" id="SNXW01000001">
    <property type="protein sequence ID" value="TDP88549.1"/>
    <property type="molecule type" value="Genomic_DNA"/>
</dbReference>
<keyword evidence="2" id="KW-1185">Reference proteome</keyword>
<gene>
    <name evidence="1" type="ORF">EV672_101701</name>
</gene>
<protein>
    <submittedName>
        <fullName evidence="1">Uncharacterized protein</fullName>
    </submittedName>
</protein>
<evidence type="ECO:0000313" key="1">
    <source>
        <dbReference type="EMBL" id="TDP88549.1"/>
    </source>
</evidence>
<sequence length="371" mass="40745">MDACRITLPEAPHQPVHLAFSDFNRLRWALEALRVHPGLRQRLLADAPEPRLTDSIALNGGARLPWSGPATHVVLWDGLNSLIEWQALQAANAAKAAPKVLYVGQLPEAEAAMPAGAQPLYPRGDAGLPQAAAFPMPANVRWRAWARRTLRPCVQRLRQPAAHRALSEGGCLVFCGAVRHNRMLLDDSFRGARLPALRAELDDLIGLPWRTEPARAQARIRQAVTQLQRAAQALQAVQAVQAVPNATHAPEWACLFNVLNLLHRQHTLSLLAQRTERLRVIEFGQQPHFDPYDAAAYAGNAFLDFGSTVGTECLYPRRIDIERNGKAVVALRLLASGESVADWLQRQGAAGFARQSEADAERALAALRRVA</sequence>
<organism evidence="1 2">
    <name type="scientific">Aquabacterium commune</name>
    <dbReference type="NCBI Taxonomy" id="70586"/>
    <lineage>
        <taxon>Bacteria</taxon>
        <taxon>Pseudomonadati</taxon>
        <taxon>Pseudomonadota</taxon>
        <taxon>Betaproteobacteria</taxon>
        <taxon>Burkholderiales</taxon>
        <taxon>Aquabacterium</taxon>
    </lineage>
</organism>
<dbReference type="OrthoDB" id="9856614at2"/>
<comment type="caution">
    <text evidence="1">The sequence shown here is derived from an EMBL/GenBank/DDBJ whole genome shotgun (WGS) entry which is preliminary data.</text>
</comment>